<dbReference type="STRING" id="6689.A0A423SBU5"/>
<evidence type="ECO:0000259" key="3">
    <source>
        <dbReference type="PROSITE" id="PS50207"/>
    </source>
</evidence>
<dbReference type="AlphaFoldDB" id="A0A423SBU5"/>
<comment type="caution">
    <text evidence="5">The sequence shown here is derived from an EMBL/GenBank/DDBJ whole genome shotgun (WGS) entry which is preliminary data.</text>
</comment>
<dbReference type="SMART" id="SM00115">
    <property type="entry name" value="CASc"/>
    <property type="match status" value="1"/>
</dbReference>
<dbReference type="PANTHER" id="PTHR22576">
    <property type="entry name" value="MUCOSA ASSOCIATED LYMPHOID TISSUE LYMPHOMA TRANSLOCATION PROTEIN 1/PARACASPASE"/>
    <property type="match status" value="1"/>
</dbReference>
<feature type="domain" description="Caspase family p10" evidence="3">
    <location>
        <begin position="487"/>
        <end position="552"/>
    </location>
</feature>
<reference evidence="5 6" key="2">
    <citation type="submission" date="2019-01" db="EMBL/GenBank/DDBJ databases">
        <title>The decoding of complex shrimp genome reveals the adaptation for benthos swimmer, frequently molting mechanism and breeding impact on genome.</title>
        <authorList>
            <person name="Sun Y."/>
            <person name="Gao Y."/>
            <person name="Yu Y."/>
        </authorList>
    </citation>
    <scope>NUCLEOTIDE SEQUENCE [LARGE SCALE GENOMIC DNA]</scope>
    <source>
        <tissue evidence="5">Muscle</tissue>
    </source>
</reference>
<dbReference type="InterPro" id="IPR015917">
    <property type="entry name" value="Pept_C14A"/>
</dbReference>
<dbReference type="InterPro" id="IPR029030">
    <property type="entry name" value="Caspase-like_dom_sf"/>
</dbReference>
<gene>
    <name evidence="5" type="ORF">C7M84_020514</name>
</gene>
<evidence type="ECO:0000313" key="5">
    <source>
        <dbReference type="EMBL" id="ROT61666.1"/>
    </source>
</evidence>
<dbReference type="InterPro" id="IPR002138">
    <property type="entry name" value="Pept_C14_p10"/>
</dbReference>
<dbReference type="InterPro" id="IPR011600">
    <property type="entry name" value="Pept_C14_caspase"/>
</dbReference>
<evidence type="ECO:0000259" key="4">
    <source>
        <dbReference type="PROSITE" id="PS50208"/>
    </source>
</evidence>
<dbReference type="GO" id="GO:0006508">
    <property type="term" value="P:proteolysis"/>
    <property type="evidence" value="ECO:0007669"/>
    <property type="project" value="InterPro"/>
</dbReference>
<dbReference type="PANTHER" id="PTHR22576:SF41">
    <property type="entry name" value="CASPASE 14, APOPTOSIS-RELATED CYSTEINE PEPTIDASE"/>
    <property type="match status" value="1"/>
</dbReference>
<evidence type="ECO:0000256" key="2">
    <source>
        <dbReference type="RuleBase" id="RU003971"/>
    </source>
</evidence>
<protein>
    <submittedName>
        <fullName evidence="5">Caspase 4</fullName>
    </submittedName>
</protein>
<evidence type="ECO:0000313" key="6">
    <source>
        <dbReference type="Proteomes" id="UP000283509"/>
    </source>
</evidence>
<reference evidence="5 6" key="1">
    <citation type="submission" date="2018-04" db="EMBL/GenBank/DDBJ databases">
        <authorList>
            <person name="Zhang X."/>
            <person name="Yuan J."/>
            <person name="Li F."/>
            <person name="Xiang J."/>
        </authorList>
    </citation>
    <scope>NUCLEOTIDE SEQUENCE [LARGE SCALE GENOMIC DNA]</scope>
    <source>
        <tissue evidence="5">Muscle</tissue>
    </source>
</reference>
<keyword evidence="6" id="KW-1185">Reference proteome</keyword>
<dbReference type="PROSITE" id="PS50207">
    <property type="entry name" value="CASPASE_P10"/>
    <property type="match status" value="1"/>
</dbReference>
<comment type="similarity">
    <text evidence="1 2">Belongs to the peptidase C14A family.</text>
</comment>
<dbReference type="InterPro" id="IPR001309">
    <property type="entry name" value="Pept_C14_p20"/>
</dbReference>
<dbReference type="InterPro" id="IPR052039">
    <property type="entry name" value="Caspase-related_regulators"/>
</dbReference>
<evidence type="ECO:0000256" key="1">
    <source>
        <dbReference type="ARBA" id="ARBA00010134"/>
    </source>
</evidence>
<feature type="domain" description="Caspase family p20" evidence="4">
    <location>
        <begin position="308"/>
        <end position="413"/>
    </location>
</feature>
<organism evidence="5 6">
    <name type="scientific">Penaeus vannamei</name>
    <name type="common">Whiteleg shrimp</name>
    <name type="synonym">Litopenaeus vannamei</name>
    <dbReference type="NCBI Taxonomy" id="6689"/>
    <lineage>
        <taxon>Eukaryota</taxon>
        <taxon>Metazoa</taxon>
        <taxon>Ecdysozoa</taxon>
        <taxon>Arthropoda</taxon>
        <taxon>Crustacea</taxon>
        <taxon>Multicrustacea</taxon>
        <taxon>Malacostraca</taxon>
        <taxon>Eumalacostraca</taxon>
        <taxon>Eucarida</taxon>
        <taxon>Decapoda</taxon>
        <taxon>Dendrobranchiata</taxon>
        <taxon>Penaeoidea</taxon>
        <taxon>Penaeidae</taxon>
        <taxon>Penaeus</taxon>
    </lineage>
</organism>
<sequence>MDHLQRQLSNISLSGDQDVLSTLQDEDVPKLLFLSVDPSRMTKTQRYADLSGANDALGASQGVGGIFADSESSSNLRLLEKFKRCLAEKRITPLRRELQCRLLSLSCVKPDSNSRSTLESNFSDESNVLNDGEEDILRFTELLEVFRLPVPTEIRENFECIISSKKIPLTVGPEKSEGSTFFVEPGCTVIAEVGDSLSPSDVFQLYEILSGTARGDEKARELLSPELEQDALEKVPGLKDVAFYYLVLEMLRKEMINRLYTHKLHFLFDQLKKMKFGEGAEDPHIDGILTTLGRYPIASRSPGLCLVFLMTEGRRGASQDLAKVRELFEKQYKYAFFVKNDPTAEEIKSIISKLKAGRYKYYDSLVVWFMGHGDKTYLHVKDGRIHRRLELIEPVTEIEWYIKKPKLFFIQACAVKKDRRRFSSTCQVKAMRASTDSLSVSWRASAGSEWQDKYADYTDMSLVNSFADTLISYATMWYQYATRGEEGSLYVDTLVDQLRQYGHKESVENVLQRVHYNVNMVSLLHSEEGQDIKWKQAPFFESSLQKVFIFPKPEV</sequence>
<dbReference type="EMBL" id="QCYY01004036">
    <property type="protein sequence ID" value="ROT61666.1"/>
    <property type="molecule type" value="Genomic_DNA"/>
</dbReference>
<dbReference type="GO" id="GO:0004197">
    <property type="term" value="F:cysteine-type endopeptidase activity"/>
    <property type="evidence" value="ECO:0007669"/>
    <property type="project" value="InterPro"/>
</dbReference>
<accession>A0A423SBU5</accession>
<dbReference type="Pfam" id="PF00656">
    <property type="entry name" value="Peptidase_C14"/>
    <property type="match status" value="1"/>
</dbReference>
<proteinExistence type="inferred from homology"/>
<dbReference type="Proteomes" id="UP000283509">
    <property type="component" value="Unassembled WGS sequence"/>
</dbReference>
<name>A0A423SBU5_PENVA</name>
<dbReference type="SUPFAM" id="SSF52129">
    <property type="entry name" value="Caspase-like"/>
    <property type="match status" value="1"/>
</dbReference>
<dbReference type="OrthoDB" id="6114029at2759"/>
<dbReference type="PROSITE" id="PS50208">
    <property type="entry name" value="CASPASE_P20"/>
    <property type="match status" value="1"/>
</dbReference>
<dbReference type="Gene3D" id="3.40.50.1460">
    <property type="match status" value="1"/>
</dbReference>